<dbReference type="InterPro" id="IPR050109">
    <property type="entry name" value="HTH-type_TetR-like_transc_reg"/>
</dbReference>
<dbReference type="AlphaFoldDB" id="A0A1M5Q335"/>
<dbReference type="InterPro" id="IPR023851">
    <property type="entry name" value="Tscrpt_reg_TetR-type"/>
</dbReference>
<keyword evidence="1" id="KW-0805">Transcription regulation</keyword>
<evidence type="ECO:0000256" key="3">
    <source>
        <dbReference type="ARBA" id="ARBA00023163"/>
    </source>
</evidence>
<dbReference type="PANTHER" id="PTHR30055:SF238">
    <property type="entry name" value="MYCOFACTOCIN BIOSYNTHESIS TRANSCRIPTIONAL REGULATOR MFTR-RELATED"/>
    <property type="match status" value="1"/>
</dbReference>
<reference evidence="6 7" key="1">
    <citation type="submission" date="2016-11" db="EMBL/GenBank/DDBJ databases">
        <authorList>
            <person name="Jaros S."/>
            <person name="Januszkiewicz K."/>
            <person name="Wedrychowicz H."/>
        </authorList>
    </citation>
    <scope>NUCLEOTIDE SEQUENCE [LARGE SCALE GENOMIC DNA]</scope>
    <source>
        <strain evidence="6 7">DSM 45627</strain>
    </source>
</reference>
<dbReference type="InterPro" id="IPR041347">
    <property type="entry name" value="MftR_C"/>
</dbReference>
<dbReference type="GO" id="GO:0003700">
    <property type="term" value="F:DNA-binding transcription factor activity"/>
    <property type="evidence" value="ECO:0007669"/>
    <property type="project" value="TreeGrafter"/>
</dbReference>
<sequence>MPETGPARPGRKPTTNPEVIEAAALRLFAEHGYAATTVDMIAAEAGTSRRTFFRWFDTKAGTLWREFDTEVANLSAQLAAVPQDVPAMAAVRRAVVAVNHYRAADVGELRARMTLIGSEPELAASAAVHYDAWERAVSDFVARRAGLAADSLYPLAVGRATLAACRAAFDRWIANADADLTVYLDAALAALADGFADAVLVAEPTGPRRRRRAPRR</sequence>
<evidence type="ECO:0000256" key="1">
    <source>
        <dbReference type="ARBA" id="ARBA00023015"/>
    </source>
</evidence>
<evidence type="ECO:0000313" key="7">
    <source>
        <dbReference type="Proteomes" id="UP000186132"/>
    </source>
</evidence>
<feature type="domain" description="HTH tetR-type" evidence="5">
    <location>
        <begin position="14"/>
        <end position="74"/>
    </location>
</feature>
<dbReference type="RefSeq" id="WP_073391460.1">
    <property type="nucleotide sequence ID" value="NZ_FQVU01000004.1"/>
</dbReference>
<proteinExistence type="predicted"/>
<dbReference type="OrthoDB" id="956698at2"/>
<protein>
    <submittedName>
        <fullName evidence="6">Transcriptional regulator, TetR family</fullName>
    </submittedName>
</protein>
<evidence type="ECO:0000256" key="2">
    <source>
        <dbReference type="ARBA" id="ARBA00023125"/>
    </source>
</evidence>
<dbReference type="PRINTS" id="PR00455">
    <property type="entry name" value="HTHTETR"/>
</dbReference>
<dbReference type="STRING" id="1206085.SAMN05443575_3271"/>
<dbReference type="GO" id="GO:0000976">
    <property type="term" value="F:transcription cis-regulatory region binding"/>
    <property type="evidence" value="ECO:0007669"/>
    <property type="project" value="TreeGrafter"/>
</dbReference>
<evidence type="ECO:0000259" key="5">
    <source>
        <dbReference type="PROSITE" id="PS50977"/>
    </source>
</evidence>
<keyword evidence="3" id="KW-0804">Transcription</keyword>
<dbReference type="PROSITE" id="PS50977">
    <property type="entry name" value="HTH_TETR_2"/>
    <property type="match status" value="1"/>
</dbReference>
<dbReference type="EMBL" id="FQVU01000004">
    <property type="protein sequence ID" value="SHH08139.1"/>
    <property type="molecule type" value="Genomic_DNA"/>
</dbReference>
<dbReference type="Pfam" id="PF00440">
    <property type="entry name" value="TetR_N"/>
    <property type="match status" value="1"/>
</dbReference>
<organism evidence="6 7">
    <name type="scientific">Jatrophihabitans endophyticus</name>
    <dbReference type="NCBI Taxonomy" id="1206085"/>
    <lineage>
        <taxon>Bacteria</taxon>
        <taxon>Bacillati</taxon>
        <taxon>Actinomycetota</taxon>
        <taxon>Actinomycetes</taxon>
        <taxon>Jatrophihabitantales</taxon>
        <taxon>Jatrophihabitantaceae</taxon>
        <taxon>Jatrophihabitans</taxon>
    </lineage>
</organism>
<dbReference type="Pfam" id="PF17754">
    <property type="entry name" value="TetR_C_14"/>
    <property type="match status" value="1"/>
</dbReference>
<dbReference type="PANTHER" id="PTHR30055">
    <property type="entry name" value="HTH-TYPE TRANSCRIPTIONAL REGULATOR RUTR"/>
    <property type="match status" value="1"/>
</dbReference>
<accession>A0A1M5Q335</accession>
<evidence type="ECO:0000313" key="6">
    <source>
        <dbReference type="EMBL" id="SHH08139.1"/>
    </source>
</evidence>
<dbReference type="NCBIfam" id="TIGR03968">
    <property type="entry name" value="mycofact_TetR"/>
    <property type="match status" value="1"/>
</dbReference>
<dbReference type="InterPro" id="IPR009057">
    <property type="entry name" value="Homeodomain-like_sf"/>
</dbReference>
<evidence type="ECO:0000256" key="4">
    <source>
        <dbReference type="PROSITE-ProRule" id="PRU00335"/>
    </source>
</evidence>
<dbReference type="Proteomes" id="UP000186132">
    <property type="component" value="Unassembled WGS sequence"/>
</dbReference>
<dbReference type="SUPFAM" id="SSF46689">
    <property type="entry name" value="Homeodomain-like"/>
    <property type="match status" value="1"/>
</dbReference>
<keyword evidence="7" id="KW-1185">Reference proteome</keyword>
<dbReference type="Gene3D" id="1.10.10.60">
    <property type="entry name" value="Homeodomain-like"/>
    <property type="match status" value="1"/>
</dbReference>
<dbReference type="Gene3D" id="1.10.357.10">
    <property type="entry name" value="Tetracycline Repressor, domain 2"/>
    <property type="match status" value="1"/>
</dbReference>
<feature type="DNA-binding region" description="H-T-H motif" evidence="4">
    <location>
        <begin position="37"/>
        <end position="56"/>
    </location>
</feature>
<keyword evidence="2 4" id="KW-0238">DNA-binding</keyword>
<gene>
    <name evidence="6" type="ORF">SAMN05443575_3271</name>
</gene>
<name>A0A1M5Q335_9ACTN</name>
<dbReference type="InterPro" id="IPR001647">
    <property type="entry name" value="HTH_TetR"/>
</dbReference>